<organism evidence="1 2">
    <name type="scientific">Brassica carinata</name>
    <name type="common">Ethiopian mustard</name>
    <name type="synonym">Abyssinian cabbage</name>
    <dbReference type="NCBI Taxonomy" id="52824"/>
    <lineage>
        <taxon>Eukaryota</taxon>
        <taxon>Viridiplantae</taxon>
        <taxon>Streptophyta</taxon>
        <taxon>Embryophyta</taxon>
        <taxon>Tracheophyta</taxon>
        <taxon>Spermatophyta</taxon>
        <taxon>Magnoliopsida</taxon>
        <taxon>eudicotyledons</taxon>
        <taxon>Gunneridae</taxon>
        <taxon>Pentapetalae</taxon>
        <taxon>rosids</taxon>
        <taxon>malvids</taxon>
        <taxon>Brassicales</taxon>
        <taxon>Brassicaceae</taxon>
        <taxon>Brassiceae</taxon>
        <taxon>Brassica</taxon>
    </lineage>
</organism>
<dbReference type="Proteomes" id="UP000886595">
    <property type="component" value="Unassembled WGS sequence"/>
</dbReference>
<evidence type="ECO:0000313" key="2">
    <source>
        <dbReference type="Proteomes" id="UP000886595"/>
    </source>
</evidence>
<comment type="caution">
    <text evidence="1">The sequence shown here is derived from an EMBL/GenBank/DDBJ whole genome shotgun (WGS) entry which is preliminary data.</text>
</comment>
<dbReference type="EMBL" id="JAAMPC010000007">
    <property type="protein sequence ID" value="KAG2305386.1"/>
    <property type="molecule type" value="Genomic_DNA"/>
</dbReference>
<evidence type="ECO:0000313" key="1">
    <source>
        <dbReference type="EMBL" id="KAG2305386.1"/>
    </source>
</evidence>
<proteinExistence type="predicted"/>
<sequence>MQNQYSMASSKDLKMKDPVVDESATKFKDGYDEAKGRRLIITVLSFDFTRRVMKLLRLGMWRRSRLKDSKPSLR</sequence>
<name>A0A8X7V922_BRACI</name>
<protein>
    <submittedName>
        <fullName evidence="1">Uncharacterized protein</fullName>
    </submittedName>
</protein>
<gene>
    <name evidence="1" type="ORF">Bca52824_034037</name>
</gene>
<dbReference type="AlphaFoldDB" id="A0A8X7V922"/>
<keyword evidence="2" id="KW-1185">Reference proteome</keyword>
<accession>A0A8X7V922</accession>
<reference evidence="1 2" key="1">
    <citation type="submission" date="2020-02" db="EMBL/GenBank/DDBJ databases">
        <authorList>
            <person name="Ma Q."/>
            <person name="Huang Y."/>
            <person name="Song X."/>
            <person name="Pei D."/>
        </authorList>
    </citation>
    <scope>NUCLEOTIDE SEQUENCE [LARGE SCALE GENOMIC DNA]</scope>
    <source>
        <strain evidence="1">Sxm20200214</strain>
        <tissue evidence="1">Leaf</tissue>
    </source>
</reference>